<protein>
    <submittedName>
        <fullName evidence="6">Uncharacterized protein</fullName>
    </submittedName>
</protein>
<reference evidence="6" key="1">
    <citation type="submission" date="2023-06" db="EMBL/GenBank/DDBJ databases">
        <title>Genome-scale phylogeny and comparative genomics of the fungal order Sordariales.</title>
        <authorList>
            <consortium name="Lawrence Berkeley National Laboratory"/>
            <person name="Hensen N."/>
            <person name="Bonometti L."/>
            <person name="Westerberg I."/>
            <person name="Brannstrom I.O."/>
            <person name="Guillou S."/>
            <person name="Cros-Aarteil S."/>
            <person name="Calhoun S."/>
            <person name="Haridas S."/>
            <person name="Kuo A."/>
            <person name="Mondo S."/>
            <person name="Pangilinan J."/>
            <person name="Riley R."/>
            <person name="Labutti K."/>
            <person name="Andreopoulos B."/>
            <person name="Lipzen A."/>
            <person name="Chen C."/>
            <person name="Yanf M."/>
            <person name="Daum C."/>
            <person name="Ng V."/>
            <person name="Clum A."/>
            <person name="Steindorff A."/>
            <person name="Ohm R."/>
            <person name="Martin F."/>
            <person name="Silar P."/>
            <person name="Natvig D."/>
            <person name="Lalanne C."/>
            <person name="Gautier V."/>
            <person name="Ament-Velasquez S.L."/>
            <person name="Kruys A."/>
            <person name="Hutchinson M.I."/>
            <person name="Powell A.J."/>
            <person name="Barry K."/>
            <person name="Miller A.N."/>
            <person name="Grigoriev I.V."/>
            <person name="Debuchy R."/>
            <person name="Gladieux P."/>
            <person name="Thoren M.H."/>
            <person name="Johannesson H."/>
        </authorList>
    </citation>
    <scope>NUCLEOTIDE SEQUENCE</scope>
    <source>
        <strain evidence="6">PSN4</strain>
    </source>
</reference>
<comment type="caution">
    <text evidence="6">The sequence shown here is derived from an EMBL/GenBank/DDBJ whole genome shotgun (WGS) entry which is preliminary data.</text>
</comment>
<feature type="region of interest" description="Disordered" evidence="5">
    <location>
        <begin position="76"/>
        <end position="115"/>
    </location>
</feature>
<accession>A0AAJ0BEE2</accession>
<keyword evidence="4" id="KW-0539">Nucleus</keyword>
<evidence type="ECO:0000313" key="6">
    <source>
        <dbReference type="EMBL" id="KAK1756699.1"/>
    </source>
</evidence>
<evidence type="ECO:0000256" key="2">
    <source>
        <dbReference type="ARBA" id="ARBA00023015"/>
    </source>
</evidence>
<dbReference type="Pfam" id="PF02269">
    <property type="entry name" value="TFIID-18kDa"/>
    <property type="match status" value="1"/>
</dbReference>
<sequence length="334" mass="37231">MFIAGVSGEPSVQTTTLMECLVRGMIHQVLETADTLAQGRKEKKFNTKDIILQFGRNEDRLTRIREFIRLRNLRKTAERSDKEAGGEVDAAELAANDNDDDSDGASGLSTDGTKKRKADALDAAVDVPTEHLPWSTVNMFPYAAQLAYSSTLSPPETEDTPVMAKPTTSTARIARLKKEDERTKKMTQEEYSRWTEARNSSFTKHKKEFRQWCRLGKLADSTSKSSEEVLAVLNMLACEWVIKITEKALAIKQNEMRTSKSVRDTGATNGSATRPSMFSDSTAATVPMVEPSHVRAAYQALQAAPRRYNLGPRTARPEKKIRLVCGFRLHPNFG</sequence>
<keyword evidence="3" id="KW-0804">Transcription</keyword>
<evidence type="ECO:0000313" key="7">
    <source>
        <dbReference type="Proteomes" id="UP001239445"/>
    </source>
</evidence>
<dbReference type="AlphaFoldDB" id="A0AAJ0BEE2"/>
<dbReference type="GO" id="GO:0006366">
    <property type="term" value="P:transcription by RNA polymerase II"/>
    <property type="evidence" value="ECO:0007669"/>
    <property type="project" value="InterPro"/>
</dbReference>
<evidence type="ECO:0000256" key="1">
    <source>
        <dbReference type="ARBA" id="ARBA00004123"/>
    </source>
</evidence>
<comment type="subcellular location">
    <subcellularLocation>
        <location evidence="1">Nucleus</location>
    </subcellularLocation>
</comment>
<evidence type="ECO:0000256" key="5">
    <source>
        <dbReference type="SAM" id="MobiDB-lite"/>
    </source>
</evidence>
<feature type="compositionally biased region" description="Polar residues" evidence="5">
    <location>
        <begin position="266"/>
        <end position="279"/>
    </location>
</feature>
<dbReference type="PANTHER" id="PTHR11380">
    <property type="entry name" value="TRANSCRIPTION INITIATION FACTOR TFIID/SUPT3-RELATED"/>
    <property type="match status" value="1"/>
</dbReference>
<evidence type="ECO:0000256" key="3">
    <source>
        <dbReference type="ARBA" id="ARBA00023163"/>
    </source>
</evidence>
<feature type="region of interest" description="Disordered" evidence="5">
    <location>
        <begin position="257"/>
        <end position="279"/>
    </location>
</feature>
<organism evidence="6 7">
    <name type="scientific">Echria macrotheca</name>
    <dbReference type="NCBI Taxonomy" id="438768"/>
    <lineage>
        <taxon>Eukaryota</taxon>
        <taxon>Fungi</taxon>
        <taxon>Dikarya</taxon>
        <taxon>Ascomycota</taxon>
        <taxon>Pezizomycotina</taxon>
        <taxon>Sordariomycetes</taxon>
        <taxon>Sordariomycetidae</taxon>
        <taxon>Sordariales</taxon>
        <taxon>Schizotheciaceae</taxon>
        <taxon>Echria</taxon>
    </lineage>
</organism>
<keyword evidence="7" id="KW-1185">Reference proteome</keyword>
<keyword evidence="2" id="KW-0805">Transcription regulation</keyword>
<dbReference type="PANTHER" id="PTHR11380:SF16">
    <property type="entry name" value="TRANSCRIPTION INITIATION PROTEIN SPT3 HOMOLOG"/>
    <property type="match status" value="1"/>
</dbReference>
<dbReference type="GO" id="GO:0005634">
    <property type="term" value="C:nucleus"/>
    <property type="evidence" value="ECO:0007669"/>
    <property type="project" value="UniProtKB-SubCell"/>
</dbReference>
<feature type="compositionally biased region" description="Basic and acidic residues" evidence="5">
    <location>
        <begin position="76"/>
        <end position="85"/>
    </location>
</feature>
<dbReference type="Proteomes" id="UP001239445">
    <property type="component" value="Unassembled WGS sequence"/>
</dbReference>
<dbReference type="InterPro" id="IPR003195">
    <property type="entry name" value="TFIID_TAF13"/>
</dbReference>
<name>A0AAJ0BEE2_9PEZI</name>
<proteinExistence type="predicted"/>
<dbReference type="EMBL" id="MU839831">
    <property type="protein sequence ID" value="KAK1756699.1"/>
    <property type="molecule type" value="Genomic_DNA"/>
</dbReference>
<evidence type="ECO:0000256" key="4">
    <source>
        <dbReference type="ARBA" id="ARBA00023242"/>
    </source>
</evidence>
<gene>
    <name evidence="6" type="ORF">QBC47DRAFT_443206</name>
</gene>